<dbReference type="PANTHER" id="PTHR42964:SF1">
    <property type="entry name" value="POLYKETIDE BIOSYNTHESIS ENOYL-COA HYDRATASE PKSH-RELATED"/>
    <property type="match status" value="1"/>
</dbReference>
<dbReference type="InterPro" id="IPR001753">
    <property type="entry name" value="Enoyl-CoA_hydra/iso"/>
</dbReference>
<dbReference type="RefSeq" id="WP_345197594.1">
    <property type="nucleotide sequence ID" value="NZ_BAABFL010000444.1"/>
</dbReference>
<reference evidence="3" key="1">
    <citation type="journal article" date="2019" name="Int. J. Syst. Evol. Microbiol.">
        <title>The Global Catalogue of Microorganisms (GCM) 10K type strain sequencing project: providing services to taxonomists for standard genome sequencing and annotation.</title>
        <authorList>
            <consortium name="The Broad Institute Genomics Platform"/>
            <consortium name="The Broad Institute Genome Sequencing Center for Infectious Disease"/>
            <person name="Wu L."/>
            <person name="Ma J."/>
        </authorList>
    </citation>
    <scope>NUCLEOTIDE SEQUENCE [LARGE SCALE GENOMIC DNA]</scope>
    <source>
        <strain evidence="3">JCM 17805</strain>
    </source>
</reference>
<evidence type="ECO:0000313" key="2">
    <source>
        <dbReference type="EMBL" id="GAA4651241.1"/>
    </source>
</evidence>
<dbReference type="Gene3D" id="3.90.226.10">
    <property type="entry name" value="2-enoyl-CoA Hydratase, Chain A, domain 1"/>
    <property type="match status" value="1"/>
</dbReference>
<dbReference type="Pfam" id="PF00378">
    <property type="entry name" value="ECH_1"/>
    <property type="match status" value="1"/>
</dbReference>
<dbReference type="InterPro" id="IPR014748">
    <property type="entry name" value="Enoyl-CoA_hydra_C"/>
</dbReference>
<dbReference type="Proteomes" id="UP001500604">
    <property type="component" value="Unassembled WGS sequence"/>
</dbReference>
<gene>
    <name evidence="2" type="ORF">GCM10023116_35240</name>
</gene>
<organism evidence="2 3">
    <name type="scientific">Kistimonas scapharcae</name>
    <dbReference type="NCBI Taxonomy" id="1036133"/>
    <lineage>
        <taxon>Bacteria</taxon>
        <taxon>Pseudomonadati</taxon>
        <taxon>Pseudomonadota</taxon>
        <taxon>Gammaproteobacteria</taxon>
        <taxon>Oceanospirillales</taxon>
        <taxon>Endozoicomonadaceae</taxon>
        <taxon>Kistimonas</taxon>
    </lineage>
</organism>
<dbReference type="SUPFAM" id="SSF52096">
    <property type="entry name" value="ClpP/crotonase"/>
    <property type="match status" value="1"/>
</dbReference>
<comment type="similarity">
    <text evidence="1">Belongs to the enoyl-CoA hydratase/isomerase family.</text>
</comment>
<comment type="caution">
    <text evidence="2">The sequence shown here is derived from an EMBL/GenBank/DDBJ whole genome shotgun (WGS) entry which is preliminary data.</text>
</comment>
<dbReference type="EMBL" id="BAABFL010000444">
    <property type="protein sequence ID" value="GAA4651241.1"/>
    <property type="molecule type" value="Genomic_DNA"/>
</dbReference>
<evidence type="ECO:0000256" key="1">
    <source>
        <dbReference type="ARBA" id="ARBA00005254"/>
    </source>
</evidence>
<evidence type="ECO:0000313" key="3">
    <source>
        <dbReference type="Proteomes" id="UP001500604"/>
    </source>
</evidence>
<dbReference type="PANTHER" id="PTHR42964">
    <property type="entry name" value="ENOYL-COA HYDRATASE"/>
    <property type="match status" value="1"/>
</dbReference>
<dbReference type="InterPro" id="IPR051683">
    <property type="entry name" value="Enoyl-CoA_Hydratase/Isomerase"/>
</dbReference>
<protein>
    <submittedName>
        <fullName evidence="2">Enoyl-CoA hydratase-related protein</fullName>
    </submittedName>
</protein>
<dbReference type="InterPro" id="IPR029045">
    <property type="entry name" value="ClpP/crotonase-like_dom_sf"/>
</dbReference>
<sequence length="265" mass="28562">MSDSEKTILHTLDKRGVARLTFNRPEKRNAFDDRMIDAINHQLDQWLTDGAVRVLIIDAAGGNFSAGADLGWMKRTASLSLEDNLSDAKALASLMQRIDTFPCPVISLVNGAAYGGSLGIIAASDMAFCASDASFCLSEVKIGLIPAVISPYVIRAIGERSARRYMLTAEVIDASQACQLGLAHAIDDDLEAVAENLITRVLNNGPSAMAACKSLIQAVSSQALDEQLIADTSARIARIRTSDEGQEGLQAFLEKRRPAWIKEQP</sequence>
<dbReference type="Gene3D" id="1.10.12.10">
    <property type="entry name" value="Lyase 2-enoyl-coa Hydratase, Chain A, domain 2"/>
    <property type="match status" value="1"/>
</dbReference>
<keyword evidence="3" id="KW-1185">Reference proteome</keyword>
<dbReference type="CDD" id="cd06558">
    <property type="entry name" value="crotonase-like"/>
    <property type="match status" value="1"/>
</dbReference>
<proteinExistence type="inferred from homology"/>
<accession>A0ABP8V608</accession>
<name>A0ABP8V608_9GAMM</name>